<dbReference type="InterPro" id="IPR007485">
    <property type="entry name" value="LPS_assembly_LptE"/>
</dbReference>
<sequence precursor="true">MKSSFLAIALLLLPGCAAYQVGTGSLYAPDVSTVFVPMIESESFRRDLGERLTEALVKEIELKTPYKVVADPNADSVLLVRLQGDTRGVLAENALDDPRVLEETLRAEVTWLNRRQLPMMQAQSIPTEGALAGLAVGVGQTGLTIPEAAQTLTSTQQEAIKRLAEQIVGTMERPW</sequence>
<dbReference type="Proteomes" id="UP000315440">
    <property type="component" value="Unassembled WGS sequence"/>
</dbReference>
<dbReference type="AlphaFoldDB" id="A0A5C5ZP38"/>
<organism evidence="2 3">
    <name type="scientific">Pseudobythopirellula maris</name>
    <dbReference type="NCBI Taxonomy" id="2527991"/>
    <lineage>
        <taxon>Bacteria</taxon>
        <taxon>Pseudomonadati</taxon>
        <taxon>Planctomycetota</taxon>
        <taxon>Planctomycetia</taxon>
        <taxon>Pirellulales</taxon>
        <taxon>Lacipirellulaceae</taxon>
        <taxon>Pseudobythopirellula</taxon>
    </lineage>
</organism>
<keyword evidence="3" id="KW-1185">Reference proteome</keyword>
<evidence type="ECO:0000313" key="2">
    <source>
        <dbReference type="EMBL" id="TWT88203.1"/>
    </source>
</evidence>
<dbReference type="EMBL" id="SJPQ01000002">
    <property type="protein sequence ID" value="TWT88203.1"/>
    <property type="molecule type" value="Genomic_DNA"/>
</dbReference>
<evidence type="ECO:0000313" key="3">
    <source>
        <dbReference type="Proteomes" id="UP000315440"/>
    </source>
</evidence>
<feature type="signal peptide" evidence="1">
    <location>
        <begin position="1"/>
        <end position="19"/>
    </location>
</feature>
<gene>
    <name evidence="2" type="ORF">Mal64_16820</name>
</gene>
<dbReference type="GO" id="GO:0019867">
    <property type="term" value="C:outer membrane"/>
    <property type="evidence" value="ECO:0007669"/>
    <property type="project" value="InterPro"/>
</dbReference>
<dbReference type="GO" id="GO:0043165">
    <property type="term" value="P:Gram-negative-bacterium-type cell outer membrane assembly"/>
    <property type="evidence" value="ECO:0007669"/>
    <property type="project" value="InterPro"/>
</dbReference>
<dbReference type="Pfam" id="PF04390">
    <property type="entry name" value="LptE"/>
    <property type="match status" value="1"/>
</dbReference>
<dbReference type="RefSeq" id="WP_197525579.1">
    <property type="nucleotide sequence ID" value="NZ_SJPQ01000002.1"/>
</dbReference>
<protein>
    <recommendedName>
        <fullName evidence="4">Lipopolysaccharide-assembly</fullName>
    </recommendedName>
</protein>
<evidence type="ECO:0008006" key="4">
    <source>
        <dbReference type="Google" id="ProtNLM"/>
    </source>
</evidence>
<name>A0A5C5ZP38_9BACT</name>
<evidence type="ECO:0000256" key="1">
    <source>
        <dbReference type="SAM" id="SignalP"/>
    </source>
</evidence>
<reference evidence="2 3" key="1">
    <citation type="submission" date="2019-02" db="EMBL/GenBank/DDBJ databases">
        <title>Deep-cultivation of Planctomycetes and their phenomic and genomic characterization uncovers novel biology.</title>
        <authorList>
            <person name="Wiegand S."/>
            <person name="Jogler M."/>
            <person name="Boedeker C."/>
            <person name="Pinto D."/>
            <person name="Vollmers J."/>
            <person name="Rivas-Marin E."/>
            <person name="Kohn T."/>
            <person name="Peeters S.H."/>
            <person name="Heuer A."/>
            <person name="Rast P."/>
            <person name="Oberbeckmann S."/>
            <person name="Bunk B."/>
            <person name="Jeske O."/>
            <person name="Meyerdierks A."/>
            <person name="Storesund J.E."/>
            <person name="Kallscheuer N."/>
            <person name="Luecker S."/>
            <person name="Lage O.M."/>
            <person name="Pohl T."/>
            <person name="Merkel B.J."/>
            <person name="Hornburger P."/>
            <person name="Mueller R.-W."/>
            <person name="Bruemmer F."/>
            <person name="Labrenz M."/>
            <person name="Spormann A.M."/>
            <person name="Op Den Camp H."/>
            <person name="Overmann J."/>
            <person name="Amann R."/>
            <person name="Jetten M.S.M."/>
            <person name="Mascher T."/>
            <person name="Medema M.H."/>
            <person name="Devos D.P."/>
            <person name="Kaster A.-K."/>
            <person name="Ovreas L."/>
            <person name="Rohde M."/>
            <person name="Galperin M.Y."/>
            <person name="Jogler C."/>
        </authorList>
    </citation>
    <scope>NUCLEOTIDE SEQUENCE [LARGE SCALE GENOMIC DNA]</scope>
    <source>
        <strain evidence="2 3">Mal64</strain>
    </source>
</reference>
<accession>A0A5C5ZP38</accession>
<proteinExistence type="predicted"/>
<keyword evidence="1" id="KW-0732">Signal</keyword>
<feature type="chain" id="PRO_5023134490" description="Lipopolysaccharide-assembly" evidence="1">
    <location>
        <begin position="20"/>
        <end position="175"/>
    </location>
</feature>
<comment type="caution">
    <text evidence="2">The sequence shown here is derived from an EMBL/GenBank/DDBJ whole genome shotgun (WGS) entry which is preliminary data.</text>
</comment>